<sequence length="217" mass="24186">MTKKIAFFSLLLSFLFVSPSHAQYYYNERNLSLGLVFNPNIGWLSYSDSDVYKSDAKFGYAYGLLADIGFARNYFFSTGLTINTLYTDVNSMMYHAVSSTPSATDTKNFRLQYVEVPLSIKLKTNEGNLGRFYGQFGFTAGVKVSGKEKFDNTNKYNTISGDDIFRLGLIIGTGAEWRVSNSLSAVTGVTYNNGFTRTMKEGSPKLSYVSLNLGLLF</sequence>
<keyword evidence="4" id="KW-1185">Reference proteome</keyword>
<proteinExistence type="predicted"/>
<dbReference type="EMBL" id="FOZZ01000008">
    <property type="protein sequence ID" value="SFS99525.1"/>
    <property type="molecule type" value="Genomic_DNA"/>
</dbReference>
<feature type="signal peptide" evidence="1">
    <location>
        <begin position="1"/>
        <end position="22"/>
    </location>
</feature>
<dbReference type="Pfam" id="PF13568">
    <property type="entry name" value="OMP_b-brl_2"/>
    <property type="match status" value="1"/>
</dbReference>
<dbReference type="AlphaFoldDB" id="A0A1I6UDL8"/>
<feature type="chain" id="PRO_5011510843" evidence="1">
    <location>
        <begin position="23"/>
        <end position="217"/>
    </location>
</feature>
<reference evidence="3 4" key="1">
    <citation type="submission" date="2016-10" db="EMBL/GenBank/DDBJ databases">
        <authorList>
            <person name="de Groot N.N."/>
        </authorList>
    </citation>
    <scope>NUCLEOTIDE SEQUENCE [LARGE SCALE GENOMIC DNA]</scope>
    <source>
        <strain evidence="3 4">DSM 22789</strain>
    </source>
</reference>
<protein>
    <submittedName>
        <fullName evidence="3">Outer membrane protein beta-barrel domain-containing protein</fullName>
    </submittedName>
</protein>
<accession>A0A1I6UDL8</accession>
<dbReference type="Proteomes" id="UP000198785">
    <property type="component" value="Unassembled WGS sequence"/>
</dbReference>
<gene>
    <name evidence="3" type="ORF">SAMN05660206_108149</name>
</gene>
<organism evidence="3 4">
    <name type="scientific">Sphingobacterium wenxiniae</name>
    <dbReference type="NCBI Taxonomy" id="683125"/>
    <lineage>
        <taxon>Bacteria</taxon>
        <taxon>Pseudomonadati</taxon>
        <taxon>Bacteroidota</taxon>
        <taxon>Sphingobacteriia</taxon>
        <taxon>Sphingobacteriales</taxon>
        <taxon>Sphingobacteriaceae</taxon>
        <taxon>Sphingobacterium</taxon>
    </lineage>
</organism>
<dbReference type="RefSeq" id="WP_093366382.1">
    <property type="nucleotide sequence ID" value="NZ_FOZZ01000008.1"/>
</dbReference>
<evidence type="ECO:0000313" key="3">
    <source>
        <dbReference type="EMBL" id="SFS99525.1"/>
    </source>
</evidence>
<feature type="domain" description="Outer membrane protein beta-barrel" evidence="2">
    <location>
        <begin position="29"/>
        <end position="187"/>
    </location>
</feature>
<dbReference type="InterPro" id="IPR025665">
    <property type="entry name" value="Beta-barrel_OMP_2"/>
</dbReference>
<evidence type="ECO:0000259" key="2">
    <source>
        <dbReference type="Pfam" id="PF13568"/>
    </source>
</evidence>
<name>A0A1I6UDL8_9SPHI</name>
<keyword evidence="1" id="KW-0732">Signal</keyword>
<evidence type="ECO:0000256" key="1">
    <source>
        <dbReference type="SAM" id="SignalP"/>
    </source>
</evidence>
<dbReference type="OrthoDB" id="978236at2"/>
<evidence type="ECO:0000313" key="4">
    <source>
        <dbReference type="Proteomes" id="UP000198785"/>
    </source>
</evidence>
<dbReference type="STRING" id="683125.SAMN05660206_108149"/>